<dbReference type="EMBL" id="JAPWTK010000001">
    <property type="protein sequence ID" value="KAJ8963284.1"/>
    <property type="molecule type" value="Genomic_DNA"/>
</dbReference>
<protein>
    <submittedName>
        <fullName evidence="1">Uncharacterized protein</fullName>
    </submittedName>
</protein>
<comment type="caution">
    <text evidence="1">The sequence shown here is derived from an EMBL/GenBank/DDBJ whole genome shotgun (WGS) entry which is preliminary data.</text>
</comment>
<accession>A0AAV8ZG50</accession>
<evidence type="ECO:0000313" key="1">
    <source>
        <dbReference type="EMBL" id="KAJ8963284.1"/>
    </source>
</evidence>
<keyword evidence="2" id="KW-1185">Reference proteome</keyword>
<gene>
    <name evidence="1" type="ORF">NQ318_018751</name>
</gene>
<evidence type="ECO:0000313" key="2">
    <source>
        <dbReference type="Proteomes" id="UP001162162"/>
    </source>
</evidence>
<proteinExistence type="predicted"/>
<organism evidence="1 2">
    <name type="scientific">Aromia moschata</name>
    <dbReference type="NCBI Taxonomy" id="1265417"/>
    <lineage>
        <taxon>Eukaryota</taxon>
        <taxon>Metazoa</taxon>
        <taxon>Ecdysozoa</taxon>
        <taxon>Arthropoda</taxon>
        <taxon>Hexapoda</taxon>
        <taxon>Insecta</taxon>
        <taxon>Pterygota</taxon>
        <taxon>Neoptera</taxon>
        <taxon>Endopterygota</taxon>
        <taxon>Coleoptera</taxon>
        <taxon>Polyphaga</taxon>
        <taxon>Cucujiformia</taxon>
        <taxon>Chrysomeloidea</taxon>
        <taxon>Cerambycidae</taxon>
        <taxon>Cerambycinae</taxon>
        <taxon>Callichromatini</taxon>
        <taxon>Aromia</taxon>
    </lineage>
</organism>
<name>A0AAV8ZG50_9CUCU</name>
<dbReference type="AlphaFoldDB" id="A0AAV8ZG50"/>
<reference evidence="1" key="1">
    <citation type="journal article" date="2023" name="Insect Mol. Biol.">
        <title>Genome sequencing provides insights into the evolution of gene families encoding plant cell wall-degrading enzymes in longhorned beetles.</title>
        <authorList>
            <person name="Shin N.R."/>
            <person name="Okamura Y."/>
            <person name="Kirsch R."/>
            <person name="Pauchet Y."/>
        </authorList>
    </citation>
    <scope>NUCLEOTIDE SEQUENCE</scope>
    <source>
        <strain evidence="1">AMC_N1</strain>
    </source>
</reference>
<dbReference type="Proteomes" id="UP001162162">
    <property type="component" value="Unassembled WGS sequence"/>
</dbReference>
<sequence>MTDYESSPALQHTFRTIVITYILKPLHHNLKSSGVRSEERAGQINGFVYQGTDSGIMRGSPILLEINSIQFCNRY</sequence>